<organism evidence="2 3">
    <name type="scientific">Streptosporangium algeriense</name>
    <dbReference type="NCBI Taxonomy" id="1682748"/>
    <lineage>
        <taxon>Bacteria</taxon>
        <taxon>Bacillati</taxon>
        <taxon>Actinomycetota</taxon>
        <taxon>Actinomycetes</taxon>
        <taxon>Streptosporangiales</taxon>
        <taxon>Streptosporangiaceae</taxon>
        <taxon>Streptosporangium</taxon>
    </lineage>
</organism>
<feature type="domain" description="Condensation" evidence="1">
    <location>
        <begin position="6"/>
        <end position="193"/>
    </location>
</feature>
<proteinExistence type="predicted"/>
<dbReference type="SUPFAM" id="SSF52777">
    <property type="entry name" value="CoA-dependent acyltransferases"/>
    <property type="match status" value="2"/>
</dbReference>
<dbReference type="Proteomes" id="UP001597024">
    <property type="component" value="Unassembled WGS sequence"/>
</dbReference>
<evidence type="ECO:0000259" key="1">
    <source>
        <dbReference type="Pfam" id="PF00668"/>
    </source>
</evidence>
<reference evidence="3" key="1">
    <citation type="journal article" date="2019" name="Int. J. Syst. Evol. Microbiol.">
        <title>The Global Catalogue of Microorganisms (GCM) 10K type strain sequencing project: providing services to taxonomists for standard genome sequencing and annotation.</title>
        <authorList>
            <consortium name="The Broad Institute Genomics Platform"/>
            <consortium name="The Broad Institute Genome Sequencing Center for Infectious Disease"/>
            <person name="Wu L."/>
            <person name="Ma J."/>
        </authorList>
    </citation>
    <scope>NUCLEOTIDE SEQUENCE [LARGE SCALE GENOMIC DNA]</scope>
    <source>
        <strain evidence="3">CCUG 62974</strain>
    </source>
</reference>
<comment type="caution">
    <text evidence="2">The sequence shown here is derived from an EMBL/GenBank/DDBJ whole genome shotgun (WGS) entry which is preliminary data.</text>
</comment>
<dbReference type="PANTHER" id="PTHR45527">
    <property type="entry name" value="NONRIBOSOMAL PEPTIDE SYNTHETASE"/>
    <property type="match status" value="1"/>
</dbReference>
<evidence type="ECO:0000313" key="3">
    <source>
        <dbReference type="Proteomes" id="UP001597024"/>
    </source>
</evidence>
<evidence type="ECO:0000313" key="2">
    <source>
        <dbReference type="EMBL" id="MFD0891630.1"/>
    </source>
</evidence>
<sequence length="195" mass="21153">RWGAGPIDLDAPSPIRFELLGTGLDRWRLSLVTHHVVLDGWSLSVLVEELLTLYGAAGDDGSLPPPADPRDHLAWLSRQDRAAAEEAWSGHFDGLPAPTVLVPAQDREDAPLPERLDIGLPPGLTADLTRMARRNGLTLNTVVQWAWGMLLAHWTGRDDVAFLGMSSGRSPEVPGAERMGAILVDTVPARLTLRP</sequence>
<gene>
    <name evidence="2" type="ORF">ACFQ08_44375</name>
</gene>
<dbReference type="PANTHER" id="PTHR45527:SF1">
    <property type="entry name" value="FATTY ACID SYNTHASE"/>
    <property type="match status" value="1"/>
</dbReference>
<dbReference type="Gene3D" id="3.30.559.10">
    <property type="entry name" value="Chloramphenicol acetyltransferase-like domain"/>
    <property type="match status" value="1"/>
</dbReference>
<keyword evidence="3" id="KW-1185">Reference proteome</keyword>
<dbReference type="InterPro" id="IPR001242">
    <property type="entry name" value="Condensation_dom"/>
</dbReference>
<protein>
    <submittedName>
        <fullName evidence="2">Condensation domain-containing protein</fullName>
    </submittedName>
</protein>
<feature type="non-terminal residue" evidence="2">
    <location>
        <position position="1"/>
    </location>
</feature>
<dbReference type="Pfam" id="PF00668">
    <property type="entry name" value="Condensation"/>
    <property type="match status" value="1"/>
</dbReference>
<dbReference type="InterPro" id="IPR023213">
    <property type="entry name" value="CAT-like_dom_sf"/>
</dbReference>
<feature type="non-terminal residue" evidence="2">
    <location>
        <position position="195"/>
    </location>
</feature>
<dbReference type="Gene3D" id="3.30.559.30">
    <property type="entry name" value="Nonribosomal peptide synthetase, condensation domain"/>
    <property type="match status" value="1"/>
</dbReference>
<name>A0ABW3E679_9ACTN</name>
<dbReference type="EMBL" id="JBHTHX010003344">
    <property type="protein sequence ID" value="MFD0891630.1"/>
    <property type="molecule type" value="Genomic_DNA"/>
</dbReference>
<accession>A0ABW3E679</accession>